<dbReference type="PANTHER" id="PTHR30535:SF34">
    <property type="entry name" value="MOLYBDATE-BINDING PROTEIN MOLA"/>
    <property type="match status" value="1"/>
</dbReference>
<dbReference type="InterPro" id="IPR054828">
    <property type="entry name" value="Vit_B12_bind_prot"/>
</dbReference>
<dbReference type="GO" id="GO:0071281">
    <property type="term" value="P:cellular response to iron ion"/>
    <property type="evidence" value="ECO:0007669"/>
    <property type="project" value="TreeGrafter"/>
</dbReference>
<accession>A0A0M0GMM3</accession>
<dbReference type="EMBL" id="LGUE01000001">
    <property type="protein sequence ID" value="KON91013.1"/>
    <property type="molecule type" value="Genomic_DNA"/>
</dbReference>
<evidence type="ECO:0000313" key="4">
    <source>
        <dbReference type="EMBL" id="KON91013.1"/>
    </source>
</evidence>
<protein>
    <submittedName>
        <fullName evidence="4">Metal ABC transporter substrate-binding protein</fullName>
    </submittedName>
</protein>
<evidence type="ECO:0000313" key="5">
    <source>
        <dbReference type="Proteomes" id="UP000037405"/>
    </source>
</evidence>
<evidence type="ECO:0000259" key="3">
    <source>
        <dbReference type="PROSITE" id="PS50983"/>
    </source>
</evidence>
<dbReference type="InterPro" id="IPR050902">
    <property type="entry name" value="ABC_Transporter_SBP"/>
</dbReference>
<keyword evidence="2" id="KW-0732">Signal</keyword>
<gene>
    <name evidence="4" type="ORF">AF331_00245</name>
</gene>
<dbReference type="Pfam" id="PF01497">
    <property type="entry name" value="Peripla_BP_2"/>
    <property type="match status" value="1"/>
</dbReference>
<comment type="caution">
    <text evidence="4">The sequence shown here is derived from an EMBL/GenBank/DDBJ whole genome shotgun (WGS) entry which is preliminary data.</text>
</comment>
<name>A0A0M0GMM3_9BACI</name>
<dbReference type="Gene3D" id="3.40.50.1980">
    <property type="entry name" value="Nitrogenase molybdenum iron protein domain"/>
    <property type="match status" value="2"/>
</dbReference>
<dbReference type="InterPro" id="IPR002491">
    <property type="entry name" value="ABC_transptr_periplasmic_BD"/>
</dbReference>
<dbReference type="PANTHER" id="PTHR30535">
    <property type="entry name" value="VITAMIN B12-BINDING PROTEIN"/>
    <property type="match status" value="1"/>
</dbReference>
<evidence type="ECO:0000256" key="2">
    <source>
        <dbReference type="ARBA" id="ARBA00022729"/>
    </source>
</evidence>
<proteinExistence type="inferred from homology"/>
<dbReference type="CDD" id="cd01143">
    <property type="entry name" value="YvrC"/>
    <property type="match status" value="1"/>
</dbReference>
<dbReference type="PROSITE" id="PS50983">
    <property type="entry name" value="FE_B12_PBP"/>
    <property type="match status" value="1"/>
</dbReference>
<keyword evidence="5" id="KW-1185">Reference proteome</keyword>
<sequence length="308" mass="33589">MKKQAWIGLFISFGLILSGCGTGEETASTKKEEKSAAYSVKDDRGEEVTFKKVPETVVSLQPSNTEILYAVGAGDKVVGVTEFDHYPKEVEDLEVISDSMTVNTEKVISLDPDVVIAYTTGDEAGVKQLEDAGIPVFVIQSAQTFDDVYGDIEQVAKVMGAQKKGNEVIEGMKKQISDVGEKVKSLDEKEKVYFEISPAPEIYTAGSATFQQEILQAAGVDNVFADQEGWPKLGEEEIIKRNPATILTTVNYVEDPVGEIKSRTGWDTIDAVKGDRVIYLDSDVMSRPGPRIGEAVEITAKAVYPDLF</sequence>
<dbReference type="AlphaFoldDB" id="A0A0M0GMM3"/>
<dbReference type="Proteomes" id="UP000037405">
    <property type="component" value="Unassembled WGS sequence"/>
</dbReference>
<evidence type="ECO:0000256" key="1">
    <source>
        <dbReference type="ARBA" id="ARBA00008814"/>
    </source>
</evidence>
<feature type="domain" description="Fe/B12 periplasmic-binding" evidence="3">
    <location>
        <begin position="56"/>
        <end position="308"/>
    </location>
</feature>
<dbReference type="PROSITE" id="PS51257">
    <property type="entry name" value="PROKAR_LIPOPROTEIN"/>
    <property type="match status" value="1"/>
</dbReference>
<dbReference type="PATRIC" id="fig|189381.12.peg.112"/>
<dbReference type="SUPFAM" id="SSF53807">
    <property type="entry name" value="Helical backbone' metal receptor"/>
    <property type="match status" value="1"/>
</dbReference>
<dbReference type="STRING" id="189381.GCA_900166615_04351"/>
<organism evidence="4 5">
    <name type="scientific">Rossellomorea marisflavi</name>
    <dbReference type="NCBI Taxonomy" id="189381"/>
    <lineage>
        <taxon>Bacteria</taxon>
        <taxon>Bacillati</taxon>
        <taxon>Bacillota</taxon>
        <taxon>Bacilli</taxon>
        <taxon>Bacillales</taxon>
        <taxon>Bacillaceae</taxon>
        <taxon>Rossellomorea</taxon>
    </lineage>
</organism>
<dbReference type="OrthoDB" id="9816357at2"/>
<comment type="similarity">
    <text evidence="1">Belongs to the bacterial solute-binding protein 8 family.</text>
</comment>
<dbReference type="NCBIfam" id="NF038402">
    <property type="entry name" value="TroA_like"/>
    <property type="match status" value="1"/>
</dbReference>
<reference evidence="5" key="1">
    <citation type="submission" date="2015-07" db="EMBL/GenBank/DDBJ databases">
        <title>Fjat-14235 jcm11544.</title>
        <authorList>
            <person name="Liu B."/>
            <person name="Wang J."/>
            <person name="Zhu Y."/>
            <person name="Liu G."/>
            <person name="Chen Q."/>
            <person name="Chen Z."/>
            <person name="Lan J."/>
            <person name="Che J."/>
            <person name="Ge C."/>
            <person name="Shi H."/>
            <person name="Pan Z."/>
            <person name="Liu X."/>
        </authorList>
    </citation>
    <scope>NUCLEOTIDE SEQUENCE [LARGE SCALE GENOMIC DNA]</scope>
    <source>
        <strain evidence="5">JCM 11544</strain>
    </source>
</reference>